<gene>
    <name evidence="2" type="ORF">DM02DRAFT_613292</name>
</gene>
<protein>
    <submittedName>
        <fullName evidence="2">Uncharacterized protein</fullName>
    </submittedName>
</protein>
<feature type="region of interest" description="Disordered" evidence="1">
    <location>
        <begin position="34"/>
        <end position="108"/>
    </location>
</feature>
<dbReference type="Proteomes" id="UP000244855">
    <property type="component" value="Unassembled WGS sequence"/>
</dbReference>
<organism evidence="2 3">
    <name type="scientific">Periconia macrospinosa</name>
    <dbReference type="NCBI Taxonomy" id="97972"/>
    <lineage>
        <taxon>Eukaryota</taxon>
        <taxon>Fungi</taxon>
        <taxon>Dikarya</taxon>
        <taxon>Ascomycota</taxon>
        <taxon>Pezizomycotina</taxon>
        <taxon>Dothideomycetes</taxon>
        <taxon>Pleosporomycetidae</taxon>
        <taxon>Pleosporales</taxon>
        <taxon>Massarineae</taxon>
        <taxon>Periconiaceae</taxon>
        <taxon>Periconia</taxon>
    </lineage>
</organism>
<dbReference type="AlphaFoldDB" id="A0A2V1DUG4"/>
<sequence>MSILPIFISGTILSTQGPTDVSILPTTASVPVLPTTSVSGEMSIPAGETPLLPTRPGPPSFNGSLSTSPTPTATVTTTSGGGSQSSGTSRSSGAPGSSAPGNSSASKIHGQSSVVAAVMVGLGFTWALL</sequence>
<name>A0A2V1DUG4_9PLEO</name>
<feature type="compositionally biased region" description="Low complexity" evidence="1">
    <location>
        <begin position="85"/>
        <end position="106"/>
    </location>
</feature>
<keyword evidence="3" id="KW-1185">Reference proteome</keyword>
<evidence type="ECO:0000256" key="1">
    <source>
        <dbReference type="SAM" id="MobiDB-lite"/>
    </source>
</evidence>
<evidence type="ECO:0000313" key="2">
    <source>
        <dbReference type="EMBL" id="PVI01978.1"/>
    </source>
</evidence>
<accession>A0A2V1DUG4</accession>
<evidence type="ECO:0000313" key="3">
    <source>
        <dbReference type="Proteomes" id="UP000244855"/>
    </source>
</evidence>
<feature type="compositionally biased region" description="Low complexity" evidence="1">
    <location>
        <begin position="63"/>
        <end position="78"/>
    </location>
</feature>
<reference evidence="2 3" key="1">
    <citation type="journal article" date="2018" name="Sci. Rep.">
        <title>Comparative genomics provides insights into the lifestyle and reveals functional heterogeneity of dark septate endophytic fungi.</title>
        <authorList>
            <person name="Knapp D.G."/>
            <person name="Nemeth J.B."/>
            <person name="Barry K."/>
            <person name="Hainaut M."/>
            <person name="Henrissat B."/>
            <person name="Johnson J."/>
            <person name="Kuo A."/>
            <person name="Lim J.H.P."/>
            <person name="Lipzen A."/>
            <person name="Nolan M."/>
            <person name="Ohm R.A."/>
            <person name="Tamas L."/>
            <person name="Grigoriev I.V."/>
            <person name="Spatafora J.W."/>
            <person name="Nagy L.G."/>
            <person name="Kovacs G.M."/>
        </authorList>
    </citation>
    <scope>NUCLEOTIDE SEQUENCE [LARGE SCALE GENOMIC DNA]</scope>
    <source>
        <strain evidence="2 3">DSE2036</strain>
    </source>
</reference>
<dbReference type="EMBL" id="KZ805349">
    <property type="protein sequence ID" value="PVI01978.1"/>
    <property type="molecule type" value="Genomic_DNA"/>
</dbReference>
<proteinExistence type="predicted"/>